<dbReference type="AlphaFoldDB" id="Q6NP36"/>
<dbReference type="PANTHER" id="PTHR19863">
    <property type="entry name" value="NEMITIN (NEURONAL ENRICHED MAP INTERACTING PROTEIN) HOMOLOG"/>
    <property type="match status" value="1"/>
</dbReference>
<dbReference type="PROSITE" id="PS50294">
    <property type="entry name" value="WD_REPEATS_REGION"/>
    <property type="match status" value="2"/>
</dbReference>
<feature type="repeat" description="WD" evidence="1">
    <location>
        <begin position="132"/>
        <end position="173"/>
    </location>
</feature>
<dbReference type="Bgee" id="FBgn0034931">
    <property type="expression patterns" value="Expressed in wing disc and 28 other cell types or tissues"/>
</dbReference>
<dbReference type="SMART" id="SM00320">
    <property type="entry name" value="WD40"/>
    <property type="match status" value="7"/>
</dbReference>
<reference evidence="2" key="1">
    <citation type="submission" date="2003-12" db="EMBL/GenBank/DDBJ databases">
        <authorList>
            <person name="Stapleton M."/>
            <person name="Brokstein P."/>
            <person name="Hong L."/>
            <person name="Agbayani A."/>
            <person name="Carlson J."/>
            <person name="Champe M."/>
            <person name="Chavez C."/>
            <person name="Dorsett V."/>
            <person name="Dresnek D."/>
            <person name="Farfan D."/>
            <person name="Frise E."/>
            <person name="George R."/>
            <person name="Gonzalez M."/>
            <person name="Guarin H."/>
            <person name="Kronmiller B."/>
            <person name="Li P."/>
            <person name="Liao G."/>
            <person name="Miranda A."/>
            <person name="Mungall C.J."/>
            <person name="Nunoo J."/>
            <person name="Pacleb J."/>
            <person name="Paragas V."/>
            <person name="Park S."/>
            <person name="Patel S."/>
            <person name="Phouanenavong S."/>
            <person name="Wan K."/>
            <person name="Yu C."/>
            <person name="Lewis S.E."/>
            <person name="Rubin G.M."/>
            <person name="Celniker S."/>
        </authorList>
    </citation>
    <scope>NUCLEOTIDE SEQUENCE</scope>
    <source>
        <strain evidence="2">Berkeley</strain>
    </source>
</reference>
<feature type="repeat" description="WD" evidence="1">
    <location>
        <begin position="316"/>
        <end position="350"/>
    </location>
</feature>
<name>Q6NP36_DROME</name>
<dbReference type="SUPFAM" id="SSF50978">
    <property type="entry name" value="WD40 repeat-like"/>
    <property type="match status" value="1"/>
</dbReference>
<proteinExistence type="evidence at transcript level"/>
<sequence>TFVISTVASCTFYYLGWLRNCVVETETIQAPENTRNKCEKLYRSSENTPFMNPESRDLDLRKGDVERPHFEAVTTLSDSQAIRSVDFHPNGKLYAVGSNSKTFRICQYPALSKLRHGHQAAVYPPSVLCKRTKHHRGSIYCTCWSRDGELIATGSNDKTIKYMRFNNDTNQLVGHEMELNMHDGTVRDMCFLDDSSTKSRLLASGGAGDCKIYITDCGTGTPFQAYSGHTGHILSLYSWNNAMFVSGSQDQTIRFWDLRVNVSVNTLDNDRKDGGLESSAVTAVCVDPTGRLLVSGHADSSCTLYDIRGNRPIQRFYPHTAEIRCVRFSPSAYYMLTCSYDNSIRLTDLQGDLAHELSSVVVAEHKDKAITIRWHPTEFSFISTSADKTATLWALPPS</sequence>
<dbReference type="CDD" id="cd00200">
    <property type="entry name" value="WD40"/>
    <property type="match status" value="1"/>
</dbReference>
<dbReference type="Gene3D" id="2.130.10.10">
    <property type="entry name" value="YVTN repeat-like/Quinoprotein amine dehydrogenase"/>
    <property type="match status" value="2"/>
</dbReference>
<dbReference type="PANTHER" id="PTHR19863:SF5">
    <property type="entry name" value="WD REPEAT-CONTAINING PROTEIN 47"/>
    <property type="match status" value="1"/>
</dbReference>
<dbReference type="VEuPathDB" id="VectorBase:FBgn0034931"/>
<dbReference type="Pfam" id="PF00400">
    <property type="entry name" value="WD40"/>
    <property type="match status" value="6"/>
</dbReference>
<dbReference type="InterPro" id="IPR040067">
    <property type="entry name" value="WDR47"/>
</dbReference>
<dbReference type="OrthoDB" id="187712at2759"/>
<feature type="repeat" description="WD" evidence="1">
    <location>
        <begin position="226"/>
        <end position="266"/>
    </location>
</feature>
<dbReference type="ExpressionAtlas" id="Q6NP36">
    <property type="expression patterns" value="differential"/>
</dbReference>
<dbReference type="PROSITE" id="PS50082">
    <property type="entry name" value="WD_REPEATS_2"/>
    <property type="match status" value="4"/>
</dbReference>
<feature type="repeat" description="WD" evidence="1">
    <location>
        <begin position="362"/>
        <end position="398"/>
    </location>
</feature>
<dbReference type="InterPro" id="IPR001680">
    <property type="entry name" value="WD40_rpt"/>
</dbReference>
<dbReference type="InterPro" id="IPR036322">
    <property type="entry name" value="WD40_repeat_dom_sf"/>
</dbReference>
<protein>
    <submittedName>
        <fullName evidence="2">RE32047p</fullName>
    </submittedName>
</protein>
<organism evidence="2">
    <name type="scientific">Drosophila melanogaster</name>
    <name type="common">Fruit fly</name>
    <dbReference type="NCBI Taxonomy" id="7227"/>
    <lineage>
        <taxon>Eukaryota</taxon>
        <taxon>Metazoa</taxon>
        <taxon>Ecdysozoa</taxon>
        <taxon>Arthropoda</taxon>
        <taxon>Hexapoda</taxon>
        <taxon>Insecta</taxon>
        <taxon>Pterygota</taxon>
        <taxon>Neoptera</taxon>
        <taxon>Endopterygota</taxon>
        <taxon>Diptera</taxon>
        <taxon>Brachycera</taxon>
        <taxon>Muscomorpha</taxon>
        <taxon>Ephydroidea</taxon>
        <taxon>Drosophilidae</taxon>
        <taxon>Drosophila</taxon>
        <taxon>Sophophora</taxon>
    </lineage>
</organism>
<evidence type="ECO:0000313" key="2">
    <source>
        <dbReference type="EMBL" id="AAR82761.1"/>
    </source>
</evidence>
<dbReference type="HOGENOM" id="CLU_049080_0_0_1"/>
<dbReference type="InterPro" id="IPR015943">
    <property type="entry name" value="WD40/YVTN_repeat-like_dom_sf"/>
</dbReference>
<evidence type="ECO:0000256" key="1">
    <source>
        <dbReference type="PROSITE-ProRule" id="PRU00221"/>
    </source>
</evidence>
<accession>Q6NP36</accession>
<feature type="non-terminal residue" evidence="2">
    <location>
        <position position="1"/>
    </location>
</feature>
<dbReference type="EMBL" id="BT011095">
    <property type="protein sequence ID" value="AAR82761.1"/>
    <property type="molecule type" value="mRNA"/>
</dbReference>
<keyword evidence="1" id="KW-0853">WD repeat</keyword>
<gene>
    <name evidence="2" type="primary">CG2812</name>
</gene>